<reference evidence="1 2" key="1">
    <citation type="submission" date="2023-04" db="EMBL/GenBank/DDBJ databases">
        <authorList>
            <person name="Wang C."/>
            <person name="Guo Z."/>
            <person name="Wang M."/>
            <person name="Wang X."/>
            <person name="Ji F."/>
            <person name="Zhao J."/>
            <person name="Zeng J."/>
            <person name="Zuo J."/>
        </authorList>
    </citation>
    <scope>NUCLEOTIDE SEQUENCE [LARGE SCALE GENOMIC DNA]</scope>
</reference>
<protein>
    <submittedName>
        <fullName evidence="1">Uncharacterized protein</fullName>
    </submittedName>
</protein>
<dbReference type="Proteomes" id="UP001268809">
    <property type="component" value="Segment"/>
</dbReference>
<sequence>MSLNLKEDQKVVIYQYAKSYAHLRGYRLIISKEDLIRDYGDIFGVPRYEVVR</sequence>
<name>A0AA51U6C6_9CAUD</name>
<organism evidence="1 2">
    <name type="scientific">Escherichia phage pEC-M719-6WT.1</name>
    <dbReference type="NCBI Taxonomy" id="3056220"/>
    <lineage>
        <taxon>Viruses</taxon>
        <taxon>Duplodnaviria</taxon>
        <taxon>Heunggongvirae</taxon>
        <taxon>Uroviricota</taxon>
        <taxon>Caudoviricetes</taxon>
        <taxon>Andersonviridae</taxon>
        <taxon>Ounavirinae</taxon>
        <taxon>Mooglevirus</taxon>
        <taxon>Mooglevirus M7196WT1</taxon>
    </lineage>
</organism>
<evidence type="ECO:0000313" key="2">
    <source>
        <dbReference type="Proteomes" id="UP001268809"/>
    </source>
</evidence>
<proteinExistence type="predicted"/>
<keyword evidence="2" id="KW-1185">Reference proteome</keyword>
<dbReference type="EMBL" id="OQ845957">
    <property type="protein sequence ID" value="WMU95609.1"/>
    <property type="molecule type" value="Genomic_DNA"/>
</dbReference>
<accession>A0AA51U6C6</accession>
<evidence type="ECO:0000313" key="1">
    <source>
        <dbReference type="EMBL" id="WMU95609.1"/>
    </source>
</evidence>